<gene>
    <name evidence="4" type="ORF">C5Q96_03590</name>
    <name evidence="5" type="ORF">HXM71_01625</name>
</gene>
<feature type="region of interest" description="Disordered" evidence="1">
    <location>
        <begin position="225"/>
        <end position="253"/>
    </location>
</feature>
<feature type="transmembrane region" description="Helical" evidence="2">
    <location>
        <begin position="83"/>
        <end position="113"/>
    </location>
</feature>
<dbReference type="InterPro" id="IPR025642">
    <property type="entry name" value="DUF4342"/>
</dbReference>
<keyword evidence="2" id="KW-0472">Membrane</keyword>
<reference evidence="6" key="1">
    <citation type="submission" date="2018-02" db="EMBL/GenBank/DDBJ databases">
        <authorList>
            <person name="Holder M.E."/>
            <person name="Ajami N.J."/>
            <person name="Petrosino J.F."/>
        </authorList>
    </citation>
    <scope>NUCLEOTIDE SEQUENCE [LARGE SCALE GENOMIC DNA]</scope>
    <source>
        <strain evidence="6">CCUG 47132</strain>
    </source>
</reference>
<keyword evidence="2" id="KW-1133">Transmembrane helix</keyword>
<dbReference type="GeneID" id="78391339"/>
<dbReference type="EMBL" id="CP027228">
    <property type="protein sequence ID" value="AVM47969.1"/>
    <property type="molecule type" value="Genomic_DNA"/>
</dbReference>
<dbReference type="Gene3D" id="1.10.8.10">
    <property type="entry name" value="DNA helicase RuvA subunit, C-terminal domain"/>
    <property type="match status" value="1"/>
</dbReference>
<dbReference type="Proteomes" id="UP000722050">
    <property type="component" value="Unassembled WGS sequence"/>
</dbReference>
<reference evidence="5" key="3">
    <citation type="submission" date="2020-04" db="EMBL/GenBank/DDBJ databases">
        <title>Deep metagenomics examines the oral microbiome during advanced dental caries in children, revealing novel taxa and co-occurrences with host molecules.</title>
        <authorList>
            <person name="Baker J.L."/>
            <person name="Morton J.T."/>
            <person name="Dinis M."/>
            <person name="Alvarez R."/>
            <person name="Tran N.C."/>
            <person name="Knight R."/>
            <person name="Edlund A."/>
        </authorList>
    </citation>
    <scope>NUCLEOTIDE SEQUENCE</scope>
    <source>
        <strain evidence="5">JCVI_24_bin.8</strain>
    </source>
</reference>
<accession>A0A2S0L3W9</accession>
<dbReference type="InterPro" id="IPR009060">
    <property type="entry name" value="UBA-like_sf"/>
</dbReference>
<organism evidence="4 6">
    <name type="scientific">Mogibacterium diversum</name>
    <dbReference type="NCBI Taxonomy" id="114527"/>
    <lineage>
        <taxon>Bacteria</taxon>
        <taxon>Bacillati</taxon>
        <taxon>Bacillota</taxon>
        <taxon>Clostridia</taxon>
        <taxon>Peptostreptococcales</taxon>
        <taxon>Anaerovoracaceae</taxon>
        <taxon>Mogibacterium</taxon>
    </lineage>
</organism>
<protein>
    <submittedName>
        <fullName evidence="5">DUF4342 domain-containing protein</fullName>
    </submittedName>
</protein>
<dbReference type="KEGG" id="mdv:C5Q96_03590"/>
<dbReference type="AlphaFoldDB" id="A0A2S0L3W9"/>
<name>A0A2S0L3W9_9FIRM</name>
<proteinExistence type="predicted"/>
<reference evidence="4" key="2">
    <citation type="submission" date="2018-02" db="EMBL/GenBank/DDBJ databases">
        <authorList>
            <person name="Cohen D.B."/>
            <person name="Kent A.D."/>
        </authorList>
    </citation>
    <scope>NUCLEOTIDE SEQUENCE [LARGE SCALE GENOMIC DNA]</scope>
    <source>
        <strain evidence="4">CCUG 47132</strain>
    </source>
</reference>
<dbReference type="Proteomes" id="UP000237883">
    <property type="component" value="Chromosome"/>
</dbReference>
<feature type="domain" description="DUF4342" evidence="3">
    <location>
        <begin position="53"/>
        <end position="120"/>
    </location>
</feature>
<feature type="compositionally biased region" description="Basic and acidic residues" evidence="1">
    <location>
        <begin position="243"/>
        <end position="253"/>
    </location>
</feature>
<evidence type="ECO:0000313" key="6">
    <source>
        <dbReference type="Proteomes" id="UP000237883"/>
    </source>
</evidence>
<evidence type="ECO:0000313" key="4">
    <source>
        <dbReference type="EMBL" id="AVM47969.1"/>
    </source>
</evidence>
<evidence type="ECO:0000256" key="2">
    <source>
        <dbReference type="SAM" id="Phobius"/>
    </source>
</evidence>
<dbReference type="OrthoDB" id="129626at2"/>
<dbReference type="Pfam" id="PF14242">
    <property type="entry name" value="DUF4342"/>
    <property type="match status" value="1"/>
</dbReference>
<evidence type="ECO:0000259" key="3">
    <source>
        <dbReference type="Pfam" id="PF14242"/>
    </source>
</evidence>
<sequence length="253" mass="28117">MEITLEKIELVKDRTGVSYREAKSALEEANGSVVDAIILIEENMGTEDSADENLYGNELFARLKKTAEKGNMSRIIIKKGDEVLVNLPLTVGILGVVIAPWGMILGLVAAAGFNCNVEFVNDKGEVTDVNGKVKAQYSRAKSAGTETVDKIKDSELYNDIRIKGQDKFEDLKDKGLDKFDQVKSNVNLSDLKRKGSEILKKRSKDDEFDFSENDIADDVDGYYDLDIENLGPDQPGNVFVDNEETHKEDTEEK</sequence>
<evidence type="ECO:0000256" key="1">
    <source>
        <dbReference type="SAM" id="MobiDB-lite"/>
    </source>
</evidence>
<dbReference type="SUPFAM" id="SSF46934">
    <property type="entry name" value="UBA-like"/>
    <property type="match status" value="1"/>
</dbReference>
<evidence type="ECO:0000313" key="5">
    <source>
        <dbReference type="EMBL" id="MBF1351806.1"/>
    </source>
</evidence>
<keyword evidence="6" id="KW-1185">Reference proteome</keyword>
<dbReference type="EMBL" id="JABZQH010000033">
    <property type="protein sequence ID" value="MBF1351806.1"/>
    <property type="molecule type" value="Genomic_DNA"/>
</dbReference>
<keyword evidence="2" id="KW-0812">Transmembrane</keyword>
<dbReference type="RefSeq" id="WP_106057047.1">
    <property type="nucleotide sequence ID" value="NZ_CAURSC010000002.1"/>
</dbReference>